<keyword evidence="3" id="KW-1185">Reference proteome</keyword>
<evidence type="ECO:0000313" key="3">
    <source>
        <dbReference type="Proteomes" id="UP000601435"/>
    </source>
</evidence>
<feature type="region of interest" description="Disordered" evidence="1">
    <location>
        <begin position="1"/>
        <end position="25"/>
    </location>
</feature>
<name>A0A812UBM1_9DINO</name>
<gene>
    <name evidence="2" type="ORF">SNEC2469_LOCUS16590</name>
</gene>
<comment type="caution">
    <text evidence="2">The sequence shown here is derived from an EMBL/GenBank/DDBJ whole genome shotgun (WGS) entry which is preliminary data.</text>
</comment>
<evidence type="ECO:0000256" key="1">
    <source>
        <dbReference type="SAM" id="MobiDB-lite"/>
    </source>
</evidence>
<evidence type="ECO:0008006" key="4">
    <source>
        <dbReference type="Google" id="ProtNLM"/>
    </source>
</evidence>
<sequence length="188" mass="19033">AQASQAPESEAGVSEESSETGGPAAAQVTEVVGRFETRAAFEQAVKALQAAGFGHADLSVLDSHESLDAAGKEGEAWQETLASLTGEVNFIGPIAAAGFIAMATGPIGAAVALATGAGLSGLAARDILEQIQATPHTEDFARALEAGAVLLWVRAETAEQQAQATAILEEAGAHDLHVHSRPKQGGEA</sequence>
<proteinExistence type="predicted"/>
<protein>
    <recommendedName>
        <fullName evidence="4">General stress protein 17M-like domain-containing protein</fullName>
    </recommendedName>
</protein>
<accession>A0A812UBM1</accession>
<organism evidence="2 3">
    <name type="scientific">Symbiodinium necroappetens</name>
    <dbReference type="NCBI Taxonomy" id="1628268"/>
    <lineage>
        <taxon>Eukaryota</taxon>
        <taxon>Sar</taxon>
        <taxon>Alveolata</taxon>
        <taxon>Dinophyceae</taxon>
        <taxon>Suessiales</taxon>
        <taxon>Symbiodiniaceae</taxon>
        <taxon>Symbiodinium</taxon>
    </lineage>
</organism>
<dbReference type="Proteomes" id="UP000601435">
    <property type="component" value="Unassembled WGS sequence"/>
</dbReference>
<feature type="non-terminal residue" evidence="2">
    <location>
        <position position="1"/>
    </location>
</feature>
<dbReference type="AlphaFoldDB" id="A0A812UBM1"/>
<feature type="compositionally biased region" description="Low complexity" evidence="1">
    <location>
        <begin position="8"/>
        <end position="22"/>
    </location>
</feature>
<reference evidence="2" key="1">
    <citation type="submission" date="2021-02" db="EMBL/GenBank/DDBJ databases">
        <authorList>
            <person name="Dougan E. K."/>
            <person name="Rhodes N."/>
            <person name="Thang M."/>
            <person name="Chan C."/>
        </authorList>
    </citation>
    <scope>NUCLEOTIDE SEQUENCE</scope>
</reference>
<evidence type="ECO:0000313" key="2">
    <source>
        <dbReference type="EMBL" id="CAE7569655.1"/>
    </source>
</evidence>
<dbReference type="EMBL" id="CAJNJA010027075">
    <property type="protein sequence ID" value="CAE7569655.1"/>
    <property type="molecule type" value="Genomic_DNA"/>
</dbReference>